<keyword evidence="2" id="KW-0067">ATP-binding</keyword>
<feature type="domain" description="PIN" evidence="4">
    <location>
        <begin position="3"/>
        <end position="126"/>
    </location>
</feature>
<reference evidence="5 6" key="1">
    <citation type="submission" date="2024-10" db="EMBL/GenBank/DDBJ databases">
        <authorList>
            <person name="Sang B.-I."/>
            <person name="Prabhaharan D."/>
        </authorList>
    </citation>
    <scope>NUCLEOTIDE SEQUENCE [LARGE SCALE GENOMIC DNA]</scope>
    <source>
        <strain evidence="5 6">MH</strain>
    </source>
</reference>
<evidence type="ECO:0000256" key="1">
    <source>
        <dbReference type="ARBA" id="ARBA00022741"/>
    </source>
</evidence>
<dbReference type="Proteomes" id="UP001605989">
    <property type="component" value="Unassembled WGS sequence"/>
</dbReference>
<dbReference type="RefSeq" id="WP_113856387.1">
    <property type="nucleotide sequence ID" value="NZ_CP011940.1"/>
</dbReference>
<dbReference type="InterPro" id="IPR029060">
    <property type="entry name" value="PIN-like_dom_sf"/>
</dbReference>
<protein>
    <submittedName>
        <fullName evidence="5">PhoH family protein</fullName>
    </submittedName>
</protein>
<dbReference type="InterPro" id="IPR027417">
    <property type="entry name" value="P-loop_NTPase"/>
</dbReference>
<dbReference type="PANTHER" id="PTHR30473:SF2">
    <property type="entry name" value="PIN DOMAIN-CONTAINING PROTEIN"/>
    <property type="match status" value="1"/>
</dbReference>
<evidence type="ECO:0000313" key="5">
    <source>
        <dbReference type="EMBL" id="MFG6272180.1"/>
    </source>
</evidence>
<dbReference type="InterPro" id="IPR003714">
    <property type="entry name" value="PhoH"/>
</dbReference>
<dbReference type="Gene3D" id="3.40.50.300">
    <property type="entry name" value="P-loop containing nucleotide triphosphate hydrolases"/>
    <property type="match status" value="1"/>
</dbReference>
<comment type="similarity">
    <text evidence="3">In the N-terminal section; belongs to the PINc/VapC protein family.</text>
</comment>
<keyword evidence="1" id="KW-0547">Nucleotide-binding</keyword>
<dbReference type="CDD" id="cd09883">
    <property type="entry name" value="PIN_VapC_PhoHL-ATPase"/>
    <property type="match status" value="1"/>
</dbReference>
<dbReference type="PANTHER" id="PTHR30473">
    <property type="entry name" value="PROTEIN PHOH"/>
    <property type="match status" value="1"/>
</dbReference>
<evidence type="ECO:0000256" key="3">
    <source>
        <dbReference type="ARBA" id="ARBA00046345"/>
    </source>
</evidence>
<evidence type="ECO:0000259" key="4">
    <source>
        <dbReference type="SMART" id="SM00670"/>
    </source>
</evidence>
<comment type="caution">
    <text evidence="5">The sequence shown here is derived from an EMBL/GenBank/DDBJ whole genome shotgun (WGS) entry which is preliminary data.</text>
</comment>
<name>A0ABW7DLE5_9FIRM</name>
<proteinExistence type="inferred from homology"/>
<dbReference type="Pfam" id="PF02562">
    <property type="entry name" value="PhoH"/>
    <property type="match status" value="1"/>
</dbReference>
<accession>A0ABW7DLE5</accession>
<sequence>MAKTYVLDTNVLIQAPYALQCFEENHLVLPLVVLEELDGLKKAEGERGYNARQAIRILERLRLSGDLLTGVSLPNGGTLRIETNCIHEELPDSLPDDRSDNRILKVCCHLRSLEPILVTKDLLLRLKAQVLRIEAQDFSTEQINVRQQPYLGRSDWYVTEDAFASFRADGIDPAALYQLGPDGQPRHPALYENEFLLLRADASRNKTHLGCVRHGRAVPLLYADAAPYGVRPRNAGQYFLQEALMRPADEAPLVIVKGQAGTAKTFYSLAVGLEKIVNHPTGEYRRILICRPNAQFDTDIGFLPGDEQEKIAPLLRPIRDNLEQLVDGNEDLRYENEQELAERIDEIFDRQIIQAEALNFIRGRSLEKTYLIIDEAQNMTPNQVKGIITRAGKGTKIILLGDPNQIDRPFLDERTNGLMYAAEKMKESPLCWQVTMLPGECERSELALDAILRLS</sequence>
<dbReference type="SMART" id="SM00670">
    <property type="entry name" value="PINc"/>
    <property type="match status" value="1"/>
</dbReference>
<gene>
    <name evidence="5" type="ORF">ACGTZG_03155</name>
</gene>
<dbReference type="Gene3D" id="3.40.50.1010">
    <property type="entry name" value="5'-nuclease"/>
    <property type="match status" value="1"/>
</dbReference>
<dbReference type="EMBL" id="JBIEKR010000002">
    <property type="protein sequence ID" value="MFG6272180.1"/>
    <property type="molecule type" value="Genomic_DNA"/>
</dbReference>
<dbReference type="InterPro" id="IPR002716">
    <property type="entry name" value="PIN_dom"/>
</dbReference>
<evidence type="ECO:0000256" key="2">
    <source>
        <dbReference type="ARBA" id="ARBA00022840"/>
    </source>
</evidence>
<evidence type="ECO:0000313" key="6">
    <source>
        <dbReference type="Proteomes" id="UP001605989"/>
    </source>
</evidence>
<dbReference type="SUPFAM" id="SSF88723">
    <property type="entry name" value="PIN domain-like"/>
    <property type="match status" value="1"/>
</dbReference>
<organism evidence="5 6">
    <name type="scientific">Megasphaera hexanoica</name>
    <dbReference type="NCBI Taxonomy" id="1675036"/>
    <lineage>
        <taxon>Bacteria</taxon>
        <taxon>Bacillati</taxon>
        <taxon>Bacillota</taxon>
        <taxon>Negativicutes</taxon>
        <taxon>Veillonellales</taxon>
        <taxon>Veillonellaceae</taxon>
        <taxon>Megasphaera</taxon>
    </lineage>
</organism>
<dbReference type="InterPro" id="IPR051451">
    <property type="entry name" value="PhoH2-like"/>
</dbReference>
<dbReference type="Pfam" id="PF13638">
    <property type="entry name" value="PIN_4"/>
    <property type="match status" value="1"/>
</dbReference>
<dbReference type="SUPFAM" id="SSF52540">
    <property type="entry name" value="P-loop containing nucleoside triphosphate hydrolases"/>
    <property type="match status" value="1"/>
</dbReference>
<keyword evidence="6" id="KW-1185">Reference proteome</keyword>